<feature type="compositionally biased region" description="Acidic residues" evidence="5">
    <location>
        <begin position="617"/>
        <end position="637"/>
    </location>
</feature>
<comment type="caution">
    <text evidence="8">The sequence shown here is derived from an EMBL/GenBank/DDBJ whole genome shotgun (WGS) entry which is preliminary data.</text>
</comment>
<organism evidence="8 9">
    <name type="scientific">Chlamydomonas incerta</name>
    <dbReference type="NCBI Taxonomy" id="51695"/>
    <lineage>
        <taxon>Eukaryota</taxon>
        <taxon>Viridiplantae</taxon>
        <taxon>Chlorophyta</taxon>
        <taxon>core chlorophytes</taxon>
        <taxon>Chlorophyceae</taxon>
        <taxon>CS clade</taxon>
        <taxon>Chlamydomonadales</taxon>
        <taxon>Chlamydomonadaceae</taxon>
        <taxon>Chlamydomonas</taxon>
    </lineage>
</organism>
<dbReference type="Gene3D" id="1.20.1270.220">
    <property type="match status" value="1"/>
</dbReference>
<dbReference type="OrthoDB" id="21449at2759"/>
<dbReference type="InterPro" id="IPR027353">
    <property type="entry name" value="NET_dom"/>
</dbReference>
<feature type="compositionally biased region" description="Basic and acidic residues" evidence="5">
    <location>
        <begin position="803"/>
        <end position="871"/>
    </location>
</feature>
<evidence type="ECO:0000256" key="1">
    <source>
        <dbReference type="ARBA" id="ARBA00023015"/>
    </source>
</evidence>
<accession>A0A836B2C4</accession>
<dbReference type="InterPro" id="IPR036427">
    <property type="entry name" value="Bromodomain-like_sf"/>
</dbReference>
<dbReference type="Gene3D" id="1.20.920.10">
    <property type="entry name" value="Bromodomain-like"/>
    <property type="match status" value="1"/>
</dbReference>
<evidence type="ECO:0000256" key="4">
    <source>
        <dbReference type="PROSITE-ProRule" id="PRU00035"/>
    </source>
</evidence>
<name>A0A836B2C4_CHLIN</name>
<dbReference type="PROSITE" id="PS50014">
    <property type="entry name" value="BROMODOMAIN_2"/>
    <property type="match status" value="1"/>
</dbReference>
<evidence type="ECO:0000256" key="3">
    <source>
        <dbReference type="ARBA" id="ARBA00023163"/>
    </source>
</evidence>
<feature type="domain" description="NET" evidence="7">
    <location>
        <begin position="235"/>
        <end position="317"/>
    </location>
</feature>
<keyword evidence="3" id="KW-0804">Transcription</keyword>
<feature type="region of interest" description="Disordered" evidence="5">
    <location>
        <begin position="888"/>
        <end position="919"/>
    </location>
</feature>
<feature type="compositionally biased region" description="Basic and acidic residues" evidence="5">
    <location>
        <begin position="366"/>
        <end position="376"/>
    </location>
</feature>
<dbReference type="InterPro" id="IPR038336">
    <property type="entry name" value="NET_sf"/>
</dbReference>
<dbReference type="SMART" id="SM00297">
    <property type="entry name" value="BROMO"/>
    <property type="match status" value="1"/>
</dbReference>
<keyword evidence="2 4" id="KW-0103">Bromodomain</keyword>
<feature type="compositionally biased region" description="Low complexity" evidence="5">
    <location>
        <begin position="462"/>
        <end position="482"/>
    </location>
</feature>
<gene>
    <name evidence="8" type="ORF">HXX76_000108</name>
</gene>
<evidence type="ECO:0000256" key="2">
    <source>
        <dbReference type="ARBA" id="ARBA00023117"/>
    </source>
</evidence>
<dbReference type="Proteomes" id="UP000650467">
    <property type="component" value="Unassembled WGS sequence"/>
</dbReference>
<dbReference type="InterPro" id="IPR001487">
    <property type="entry name" value="Bromodomain"/>
</dbReference>
<dbReference type="SUPFAM" id="SSF47370">
    <property type="entry name" value="Bromodomain"/>
    <property type="match status" value="1"/>
</dbReference>
<keyword evidence="9" id="KW-1185">Reference proteome</keyword>
<dbReference type="Pfam" id="PF00439">
    <property type="entry name" value="Bromodomain"/>
    <property type="match status" value="1"/>
</dbReference>
<dbReference type="PRINTS" id="PR00503">
    <property type="entry name" value="BROMODOMAIN"/>
</dbReference>
<feature type="region of interest" description="Disordered" evidence="5">
    <location>
        <begin position="313"/>
        <end position="684"/>
    </location>
</feature>
<feature type="compositionally biased region" description="Low complexity" evidence="5">
    <location>
        <begin position="393"/>
        <end position="412"/>
    </location>
</feature>
<feature type="compositionally biased region" description="Acidic residues" evidence="5">
    <location>
        <begin position="664"/>
        <end position="678"/>
    </location>
</feature>
<feature type="region of interest" description="Disordered" evidence="5">
    <location>
        <begin position="740"/>
        <end position="759"/>
    </location>
</feature>
<dbReference type="PANTHER" id="PTHR45926">
    <property type="entry name" value="OSJNBA0053K19.4 PROTEIN"/>
    <property type="match status" value="1"/>
</dbReference>
<protein>
    <submittedName>
        <fullName evidence="8">Uncharacterized protein</fullName>
    </submittedName>
</protein>
<proteinExistence type="predicted"/>
<feature type="region of interest" description="Disordered" evidence="5">
    <location>
        <begin position="770"/>
        <end position="873"/>
    </location>
</feature>
<dbReference type="InterPro" id="IPR018359">
    <property type="entry name" value="Bromodomain_CS"/>
</dbReference>
<keyword evidence="1" id="KW-0805">Transcription regulation</keyword>
<feature type="compositionally biased region" description="Gly residues" evidence="5">
    <location>
        <begin position="778"/>
        <end position="788"/>
    </location>
</feature>
<dbReference type="PROSITE" id="PS51525">
    <property type="entry name" value="NET"/>
    <property type="match status" value="1"/>
</dbReference>
<feature type="compositionally biased region" description="Low complexity" evidence="5">
    <location>
        <begin position="492"/>
        <end position="527"/>
    </location>
</feature>
<dbReference type="Pfam" id="PF17035">
    <property type="entry name" value="BET"/>
    <property type="match status" value="1"/>
</dbReference>
<dbReference type="AlphaFoldDB" id="A0A836B2C4"/>
<feature type="compositionally biased region" description="Basic and acidic residues" evidence="5">
    <location>
        <begin position="746"/>
        <end position="759"/>
    </location>
</feature>
<reference evidence="8" key="1">
    <citation type="journal article" date="2020" name="bioRxiv">
        <title>Comparative genomics of Chlamydomonas.</title>
        <authorList>
            <person name="Craig R.J."/>
            <person name="Hasan A.R."/>
            <person name="Ness R.W."/>
            <person name="Keightley P.D."/>
        </authorList>
    </citation>
    <scope>NUCLEOTIDE SEQUENCE</scope>
    <source>
        <strain evidence="8">SAG 7.73</strain>
    </source>
</reference>
<feature type="compositionally biased region" description="Low complexity" evidence="5">
    <location>
        <begin position="427"/>
        <end position="437"/>
    </location>
</feature>
<sequence length="919" mass="96295">MAPLSPEQAQLARSKFEELKKLTEQRQAVNIELLTKLSRALEKVGIKPGAGVPPAVVGSKQTTSSVKRPSLPAGIPDAKRPKLDSETDKKIQDIWRLCGQAVDYLLKKKNAQIFGRPVDPARDGVPDYLKFISHPMDLGTIKSKLRERRYNDPREFAADMRLVWSNCRTYNQIGTPVRQWGDQLSDDFERKWAEYNCEQRWDDLMATRDPQTLTLDRRIASSARQLLQRVNSVQLMPEADPTRAMTSVEKRKLSIALSELQGDQLADVLNIIAENLKDVNPDDDEEIELDVDQLDNTTLWRLREYCDGVANRGAGGGGHMPPSKAAPARAAGGAGATGAVSRPAHDNGKQQAHATKPAARTESGSESDRYSAEQDVKGSNMVEQPQSNGVGVGQVQPQQPQQPDQQQQEQPGEGAGGAAAEEEGGDADMAPAATATEADGDAEAGADTAEGTEAPEAEAEATEAGAEPTATAAEGTEAGGQETADDAEGAMDTAPASEAAGADATTATGAEEAPADGGQDTEMGDAAADAEAEGAEAAEGGAVEAAEAGAAEAAEGGAAEAAEGGAAEAAEGGAAEAADADAEATGTAAPSEAGDGEGEGPAGAEAMEQDQPGEGGTAEEAEAEAAEAEAAEAEAAEAEAGAQAQEEAKEEEGDKAETDAAAAEAEEGAGPEEADAEVAAEAAATQAISSMAGSLAALNTSSWQLSRLLRLLRLARGMTGLVLPCQPNFVKNQRTAIPVDESATAPKDKSAIATDKKSNKDVVLNASAWQDTAEDAAEGGGEGGAGVGGDEDGDDLWDSFRSVAEREKQQKEEEEKRRKELEQERERERLRAVAEARQAKEEEERKMREAEEQAAAEEKRKKDEARAKELEELQMQANTAQVYQPPDAAALGSLDPAGADINDLGLTYKHDEDGDGFED</sequence>
<feature type="domain" description="Bromo" evidence="6">
    <location>
        <begin position="106"/>
        <end position="178"/>
    </location>
</feature>
<evidence type="ECO:0000313" key="9">
    <source>
        <dbReference type="Proteomes" id="UP000650467"/>
    </source>
</evidence>
<feature type="region of interest" description="Disordered" evidence="5">
    <location>
        <begin position="46"/>
        <end position="84"/>
    </location>
</feature>
<evidence type="ECO:0000313" key="8">
    <source>
        <dbReference type="EMBL" id="KAG2445492.1"/>
    </source>
</evidence>
<evidence type="ECO:0000259" key="7">
    <source>
        <dbReference type="PROSITE" id="PS51525"/>
    </source>
</evidence>
<evidence type="ECO:0000256" key="5">
    <source>
        <dbReference type="SAM" id="MobiDB-lite"/>
    </source>
</evidence>
<feature type="compositionally biased region" description="Low complexity" evidence="5">
    <location>
        <begin position="537"/>
        <end position="593"/>
    </location>
</feature>
<evidence type="ECO:0000259" key="6">
    <source>
        <dbReference type="PROSITE" id="PS50014"/>
    </source>
</evidence>
<dbReference type="EMBL" id="JAEHOC010000001">
    <property type="protein sequence ID" value="KAG2445492.1"/>
    <property type="molecule type" value="Genomic_DNA"/>
</dbReference>
<dbReference type="PROSITE" id="PS00633">
    <property type="entry name" value="BROMODOMAIN_1"/>
    <property type="match status" value="1"/>
</dbReference>